<gene>
    <name evidence="1" type="ORF">HCA52_13620</name>
</gene>
<dbReference type="Proteomes" id="UP000539064">
    <property type="component" value="Unassembled WGS sequence"/>
</dbReference>
<accession>A0A7X0Y0F4</accession>
<evidence type="ECO:0000313" key="2">
    <source>
        <dbReference type="Proteomes" id="UP000539064"/>
    </source>
</evidence>
<organism evidence="1 2">
    <name type="scientific">Listeria booriae</name>
    <dbReference type="NCBI Taxonomy" id="1552123"/>
    <lineage>
        <taxon>Bacteria</taxon>
        <taxon>Bacillati</taxon>
        <taxon>Bacillota</taxon>
        <taxon>Bacilli</taxon>
        <taxon>Bacillales</taxon>
        <taxon>Listeriaceae</taxon>
        <taxon>Listeria</taxon>
    </lineage>
</organism>
<proteinExistence type="predicted"/>
<dbReference type="AlphaFoldDB" id="A0A7X0Y0F4"/>
<dbReference type="RefSeq" id="WP_185489018.1">
    <property type="nucleotide sequence ID" value="NZ_JAARVC010000007.1"/>
</dbReference>
<sequence length="145" mass="17006">MRNIKTNGFSFILHDSFLALTESNEHDGELELNVESIKNKGQSSEVSTEFFGLKLFSEKFEARINDINQSQQAEREEQLENLFLQEDIKEVASTANTLFREEIVITNVPYKQEFEFPLWLSWGILMMLLIGSILISYKYFNRRKK</sequence>
<protein>
    <submittedName>
        <fullName evidence="1">Uncharacterized protein</fullName>
    </submittedName>
</protein>
<evidence type="ECO:0000313" key="1">
    <source>
        <dbReference type="EMBL" id="MBC1794465.1"/>
    </source>
</evidence>
<dbReference type="EMBL" id="JAARVG010000014">
    <property type="protein sequence ID" value="MBC1794465.1"/>
    <property type="molecule type" value="Genomic_DNA"/>
</dbReference>
<name>A0A7X0Y0F4_9LIST</name>
<comment type="caution">
    <text evidence="1">The sequence shown here is derived from an EMBL/GenBank/DDBJ whole genome shotgun (WGS) entry which is preliminary data.</text>
</comment>
<reference evidence="1 2" key="1">
    <citation type="submission" date="2020-03" db="EMBL/GenBank/DDBJ databases">
        <title>Soil Listeria distribution.</title>
        <authorList>
            <person name="Liao J."/>
            <person name="Wiedmann M."/>
        </authorList>
    </citation>
    <scope>NUCLEOTIDE SEQUENCE [LARGE SCALE GENOMIC DNA]</scope>
    <source>
        <strain evidence="1 2">FSL L7-0978</strain>
    </source>
</reference>